<keyword evidence="3" id="KW-0813">Transport</keyword>
<dbReference type="GO" id="GO:0005886">
    <property type="term" value="C:plasma membrane"/>
    <property type="evidence" value="ECO:0007669"/>
    <property type="project" value="UniProtKB-SubCell"/>
</dbReference>
<evidence type="ECO:0000256" key="4">
    <source>
        <dbReference type="ARBA" id="ARBA00022475"/>
    </source>
</evidence>
<comment type="subcellular location">
    <subcellularLocation>
        <location evidence="1">Cell membrane</location>
        <topology evidence="1">Multi-pass membrane protein</topology>
    </subcellularLocation>
</comment>
<evidence type="ECO:0000256" key="14">
    <source>
        <dbReference type="SAM" id="Phobius"/>
    </source>
</evidence>
<dbReference type="Gene3D" id="3.30.460.20">
    <property type="entry name" value="CorA soluble domain-like"/>
    <property type="match status" value="1"/>
</dbReference>
<keyword evidence="10" id="KW-0406">Ion transport</keyword>
<dbReference type="Pfam" id="PF01544">
    <property type="entry name" value="CorA"/>
    <property type="match status" value="1"/>
</dbReference>
<dbReference type="SUPFAM" id="SSF144083">
    <property type="entry name" value="Magnesium transport protein CorA, transmembrane region"/>
    <property type="match status" value="1"/>
</dbReference>
<evidence type="ECO:0000256" key="6">
    <source>
        <dbReference type="ARBA" id="ARBA00022692"/>
    </source>
</evidence>
<name>A0A1I4U645_9FLAO</name>
<comment type="similarity">
    <text evidence="2">Belongs to the CorA metal ion transporter (MIT) (TC 1.A.35) family.</text>
</comment>
<keyword evidence="6 14" id="KW-0812">Transmembrane</keyword>
<evidence type="ECO:0000256" key="13">
    <source>
        <dbReference type="ARBA" id="ARBA00045497"/>
    </source>
</evidence>
<evidence type="ECO:0000313" key="15">
    <source>
        <dbReference type="EMBL" id="SFM84409.1"/>
    </source>
</evidence>
<dbReference type="InterPro" id="IPR045861">
    <property type="entry name" value="CorA_cytoplasmic_dom"/>
</dbReference>
<evidence type="ECO:0000256" key="5">
    <source>
        <dbReference type="ARBA" id="ARBA00022519"/>
    </source>
</evidence>
<dbReference type="GO" id="GO:0050897">
    <property type="term" value="F:cobalt ion binding"/>
    <property type="evidence" value="ECO:0007669"/>
    <property type="project" value="TreeGrafter"/>
</dbReference>
<comment type="catalytic activity">
    <reaction evidence="12">
        <text>Mg(2+)(in) = Mg(2+)(out)</text>
        <dbReference type="Rhea" id="RHEA:29827"/>
        <dbReference type="ChEBI" id="CHEBI:18420"/>
    </reaction>
</comment>
<keyword evidence="16" id="KW-1185">Reference proteome</keyword>
<dbReference type="InterPro" id="IPR045863">
    <property type="entry name" value="CorA_TM1_TM2"/>
</dbReference>
<evidence type="ECO:0000256" key="10">
    <source>
        <dbReference type="ARBA" id="ARBA00023065"/>
    </source>
</evidence>
<dbReference type="PANTHER" id="PTHR46494">
    <property type="entry name" value="CORA FAMILY METAL ION TRANSPORTER (EUROFUNG)"/>
    <property type="match status" value="1"/>
</dbReference>
<dbReference type="SUPFAM" id="SSF143865">
    <property type="entry name" value="CorA soluble domain-like"/>
    <property type="match status" value="1"/>
</dbReference>
<dbReference type="GO" id="GO:0015095">
    <property type="term" value="F:magnesium ion transmembrane transporter activity"/>
    <property type="evidence" value="ECO:0007669"/>
    <property type="project" value="TreeGrafter"/>
</dbReference>
<dbReference type="GO" id="GO:0015087">
    <property type="term" value="F:cobalt ion transmembrane transporter activity"/>
    <property type="evidence" value="ECO:0007669"/>
    <property type="project" value="TreeGrafter"/>
</dbReference>
<evidence type="ECO:0000256" key="3">
    <source>
        <dbReference type="ARBA" id="ARBA00022448"/>
    </source>
</evidence>
<dbReference type="InterPro" id="IPR002523">
    <property type="entry name" value="MgTranspt_CorA/ZnTranspt_ZntB"/>
</dbReference>
<reference evidence="16" key="1">
    <citation type="submission" date="2016-10" db="EMBL/GenBank/DDBJ databases">
        <authorList>
            <person name="Varghese N."/>
            <person name="Submissions S."/>
        </authorList>
    </citation>
    <scope>NUCLEOTIDE SEQUENCE [LARGE SCALE GENOMIC DNA]</scope>
    <source>
        <strain evidence="16">XJ109</strain>
    </source>
</reference>
<evidence type="ECO:0000256" key="1">
    <source>
        <dbReference type="ARBA" id="ARBA00004651"/>
    </source>
</evidence>
<dbReference type="EMBL" id="FOUZ01000003">
    <property type="protein sequence ID" value="SFM84409.1"/>
    <property type="molecule type" value="Genomic_DNA"/>
</dbReference>
<dbReference type="Proteomes" id="UP000199149">
    <property type="component" value="Unassembled WGS sequence"/>
</dbReference>
<dbReference type="FunFam" id="1.20.58.340:FF:000004">
    <property type="entry name" value="Magnesium transport protein CorA"/>
    <property type="match status" value="1"/>
</dbReference>
<protein>
    <submittedName>
        <fullName evidence="15">Magnesium transporter</fullName>
    </submittedName>
</protein>
<accession>A0A1I4U645</accession>
<evidence type="ECO:0000313" key="16">
    <source>
        <dbReference type="Proteomes" id="UP000199149"/>
    </source>
</evidence>
<sequence length="321" mass="38134">MMKINKNKINIFIDKYQLLLLMQILFETDKFKWINIQNPTKQELNEVASQYCFQKLTIDDSLEPGHLPKYESDDENISFLLVRFFDKEHRMLKNTVREFSHKISIYVGANFIITVHQKETDIFDLVQKKYIQHVEPSKVTIKGILYRIVSETIKTYEEPAIKMDEEIDALEHLIFTDDYRKIKIPSLYKIKREATACKKILDYTLEALKEYRLDNKRTSSSQDLMEENVKMLHLHSQIVDDVQNLLTVYLSLNSQKSNEIMQTLTVFSAFFLPLTFLAGIYGMNFDYMPELNHKLGYPICLLIMLIIVIFIYFWFKKKKYI</sequence>
<comment type="function">
    <text evidence="13">Mediates influx of magnesium ions. Alternates between open and closed states. Activated by low cytoplasmic Mg(2+) levels. Inactive when cytoplasmic Mg(2+) levels are high.</text>
</comment>
<dbReference type="PANTHER" id="PTHR46494:SF3">
    <property type="entry name" value="ZINC TRANSPORT PROTEIN ZNTB"/>
    <property type="match status" value="1"/>
</dbReference>
<feature type="transmembrane region" description="Helical" evidence="14">
    <location>
        <begin position="264"/>
        <end position="283"/>
    </location>
</feature>
<evidence type="ECO:0000256" key="7">
    <source>
        <dbReference type="ARBA" id="ARBA00022833"/>
    </source>
</evidence>
<evidence type="ECO:0000256" key="11">
    <source>
        <dbReference type="ARBA" id="ARBA00023136"/>
    </source>
</evidence>
<proteinExistence type="inferred from homology"/>
<evidence type="ECO:0000256" key="2">
    <source>
        <dbReference type="ARBA" id="ARBA00009765"/>
    </source>
</evidence>
<keyword evidence="8" id="KW-0460">Magnesium</keyword>
<feature type="transmembrane region" description="Helical" evidence="14">
    <location>
        <begin position="295"/>
        <end position="315"/>
    </location>
</feature>
<keyword evidence="7" id="KW-0862">Zinc</keyword>
<evidence type="ECO:0000256" key="8">
    <source>
        <dbReference type="ARBA" id="ARBA00022842"/>
    </source>
</evidence>
<dbReference type="AlphaFoldDB" id="A0A1I4U645"/>
<keyword evidence="9 14" id="KW-1133">Transmembrane helix</keyword>
<organism evidence="15 16">
    <name type="scientific">Algoriella xinjiangensis</name>
    <dbReference type="NCBI Taxonomy" id="684065"/>
    <lineage>
        <taxon>Bacteria</taxon>
        <taxon>Pseudomonadati</taxon>
        <taxon>Bacteroidota</taxon>
        <taxon>Flavobacteriia</taxon>
        <taxon>Flavobacteriales</taxon>
        <taxon>Weeksellaceae</taxon>
        <taxon>Algoriella</taxon>
    </lineage>
</organism>
<evidence type="ECO:0000256" key="9">
    <source>
        <dbReference type="ARBA" id="ARBA00022989"/>
    </source>
</evidence>
<gene>
    <name evidence="15" type="ORF">SAMN05421738_10392</name>
</gene>
<dbReference type="Gene3D" id="1.20.58.340">
    <property type="entry name" value="Magnesium transport protein CorA, transmembrane region"/>
    <property type="match status" value="2"/>
</dbReference>
<evidence type="ECO:0000256" key="12">
    <source>
        <dbReference type="ARBA" id="ARBA00034269"/>
    </source>
</evidence>
<dbReference type="GO" id="GO:0000287">
    <property type="term" value="F:magnesium ion binding"/>
    <property type="evidence" value="ECO:0007669"/>
    <property type="project" value="TreeGrafter"/>
</dbReference>
<keyword evidence="5" id="KW-0997">Cell inner membrane</keyword>
<keyword evidence="11 14" id="KW-0472">Membrane</keyword>
<dbReference type="STRING" id="684065.SAMN05421738_10392"/>
<keyword evidence="4" id="KW-1003">Cell membrane</keyword>